<reference evidence="1 2" key="1">
    <citation type="submission" date="2011-09" db="EMBL/GenBank/DDBJ databases">
        <authorList>
            <person name="Weinstock G."/>
            <person name="Sodergren E."/>
            <person name="Clifton S."/>
            <person name="Fulton L."/>
            <person name="Fulton B."/>
            <person name="Courtney L."/>
            <person name="Fronick C."/>
            <person name="Harrison M."/>
            <person name="Strong C."/>
            <person name="Farmer C."/>
            <person name="Delahaunty K."/>
            <person name="Markovic C."/>
            <person name="Hall O."/>
            <person name="Minx P."/>
            <person name="Tomlinson C."/>
            <person name="Mitreva M."/>
            <person name="Hou S."/>
            <person name="Chen J."/>
            <person name="Wollam A."/>
            <person name="Pepin K.H."/>
            <person name="Johnson M."/>
            <person name="Bhonagiri V."/>
            <person name="Zhang X."/>
            <person name="Suruliraj S."/>
            <person name="Warren W."/>
            <person name="Chinwalla A."/>
            <person name="Mardis E.R."/>
            <person name="Wilson R.K."/>
        </authorList>
    </citation>
    <scope>NUCLEOTIDE SEQUENCE [LARGE SCALE GENOMIC DNA]</scope>
    <source>
        <strain evidence="1 2">F0439</strain>
    </source>
</reference>
<evidence type="ECO:0000313" key="1">
    <source>
        <dbReference type="EMBL" id="EHL98715.1"/>
    </source>
</evidence>
<organism evidence="1 2">
    <name type="scientific">Lentilactobacillus parafarraginis F0439</name>
    <dbReference type="NCBI Taxonomy" id="797515"/>
    <lineage>
        <taxon>Bacteria</taxon>
        <taxon>Bacillati</taxon>
        <taxon>Bacillota</taxon>
        <taxon>Bacilli</taxon>
        <taxon>Lactobacillales</taxon>
        <taxon>Lactobacillaceae</taxon>
        <taxon>Lentilactobacillus</taxon>
    </lineage>
</organism>
<sequence>MIAMLKIKDLNLTVHHQQILQKMTIDFQPGNVYGIIGPTGLGKPRCSNQFLASLDMPEQ</sequence>
<dbReference type="EMBL" id="AGEY01000063">
    <property type="protein sequence ID" value="EHL98715.1"/>
    <property type="molecule type" value="Genomic_DNA"/>
</dbReference>
<dbReference type="PATRIC" id="fig|797515.3.peg.1268"/>
<keyword evidence="2" id="KW-1185">Reference proteome</keyword>
<dbReference type="Proteomes" id="UP000004625">
    <property type="component" value="Unassembled WGS sequence"/>
</dbReference>
<dbReference type="HOGENOM" id="CLU_2954812_0_0_9"/>
<dbReference type="Gene3D" id="3.40.50.300">
    <property type="entry name" value="P-loop containing nucleotide triphosphate hydrolases"/>
    <property type="match status" value="1"/>
</dbReference>
<comment type="caution">
    <text evidence="1">The sequence shown here is derived from an EMBL/GenBank/DDBJ whole genome shotgun (WGS) entry which is preliminary data.</text>
</comment>
<dbReference type="AlphaFoldDB" id="G9ZNR5"/>
<name>G9ZNR5_9LACO</name>
<evidence type="ECO:0000313" key="2">
    <source>
        <dbReference type="Proteomes" id="UP000004625"/>
    </source>
</evidence>
<accession>G9ZNR5</accession>
<protein>
    <recommendedName>
        <fullName evidence="3">ABC transporter domain-containing protein</fullName>
    </recommendedName>
</protein>
<dbReference type="InterPro" id="IPR027417">
    <property type="entry name" value="P-loop_NTPase"/>
</dbReference>
<dbReference type="SUPFAM" id="SSF52540">
    <property type="entry name" value="P-loop containing nucleoside triphosphate hydrolases"/>
    <property type="match status" value="1"/>
</dbReference>
<proteinExistence type="predicted"/>
<evidence type="ECO:0008006" key="3">
    <source>
        <dbReference type="Google" id="ProtNLM"/>
    </source>
</evidence>
<gene>
    <name evidence="1" type="ORF">HMPREF9103_01369</name>
</gene>
<dbReference type="STRING" id="797515.HMPREF9103_01369"/>